<evidence type="ECO:0000313" key="2">
    <source>
        <dbReference type="EMBL" id="SUX10954.1"/>
    </source>
</evidence>
<dbReference type="OrthoDB" id="9808943at2"/>
<dbReference type="SUPFAM" id="SSF55298">
    <property type="entry name" value="YjgF-like"/>
    <property type="match status" value="1"/>
</dbReference>
<dbReference type="EC" id="3.5.4.-" evidence="2"/>
<evidence type="ECO:0000256" key="1">
    <source>
        <dbReference type="ARBA" id="ARBA00010552"/>
    </source>
</evidence>
<dbReference type="GO" id="GO:0005829">
    <property type="term" value="C:cytosol"/>
    <property type="evidence" value="ECO:0007669"/>
    <property type="project" value="TreeGrafter"/>
</dbReference>
<dbReference type="PROSITE" id="PS01094">
    <property type="entry name" value="UPF0076"/>
    <property type="match status" value="1"/>
</dbReference>
<dbReference type="PANTHER" id="PTHR11803:SF58">
    <property type="entry name" value="PROTEIN HMF1-RELATED"/>
    <property type="match status" value="1"/>
</dbReference>
<dbReference type="FunFam" id="3.30.1330.40:FF:000001">
    <property type="entry name" value="L-PSP family endoribonuclease"/>
    <property type="match status" value="1"/>
</dbReference>
<name>A0A381DJS8_9BACT</name>
<evidence type="ECO:0000313" key="3">
    <source>
        <dbReference type="Proteomes" id="UP000254920"/>
    </source>
</evidence>
<dbReference type="GeneID" id="93089825"/>
<dbReference type="RefSeq" id="WP_089181743.1">
    <property type="nucleotide sequence ID" value="NZ_CP043427.1"/>
</dbReference>
<dbReference type="STRING" id="32024.GCA_000788295_01385"/>
<dbReference type="Pfam" id="PF01042">
    <property type="entry name" value="Ribonuc_L-PSP"/>
    <property type="match status" value="1"/>
</dbReference>
<protein>
    <submittedName>
        <fullName evidence="2">Putative endoribonuclease L-PSP</fullName>
        <ecNumber evidence="2">3.5.4.-</ecNumber>
    </submittedName>
</protein>
<accession>A0A381DJS8</accession>
<dbReference type="CDD" id="cd00448">
    <property type="entry name" value="YjgF_YER057c_UK114_family"/>
    <property type="match status" value="1"/>
</dbReference>
<organism evidence="2 3">
    <name type="scientific">Campylobacter sputorum subsp. sputorum</name>
    <dbReference type="NCBI Taxonomy" id="32024"/>
    <lineage>
        <taxon>Bacteria</taxon>
        <taxon>Pseudomonadati</taxon>
        <taxon>Campylobacterota</taxon>
        <taxon>Epsilonproteobacteria</taxon>
        <taxon>Campylobacterales</taxon>
        <taxon>Campylobacteraceae</taxon>
        <taxon>Campylobacter</taxon>
    </lineage>
</organism>
<keyword evidence="2" id="KW-0378">Hydrolase</keyword>
<proteinExistence type="inferred from homology"/>
<dbReference type="AlphaFoldDB" id="A0A381DJS8"/>
<reference evidence="2 3" key="1">
    <citation type="submission" date="2018-06" db="EMBL/GenBank/DDBJ databases">
        <authorList>
            <consortium name="Pathogen Informatics"/>
            <person name="Doyle S."/>
        </authorList>
    </citation>
    <scope>NUCLEOTIDE SEQUENCE [LARGE SCALE GENOMIC DNA]</scope>
    <source>
        <strain evidence="2 3">NCTC12475</strain>
    </source>
</reference>
<dbReference type="Gene3D" id="3.30.1330.40">
    <property type="entry name" value="RutC-like"/>
    <property type="match status" value="1"/>
</dbReference>
<dbReference type="InterPro" id="IPR006056">
    <property type="entry name" value="RidA"/>
</dbReference>
<keyword evidence="3" id="KW-1185">Reference proteome</keyword>
<dbReference type="GO" id="GO:0019239">
    <property type="term" value="F:deaminase activity"/>
    <property type="evidence" value="ECO:0007669"/>
    <property type="project" value="TreeGrafter"/>
</dbReference>
<dbReference type="InterPro" id="IPR035959">
    <property type="entry name" value="RutC-like_sf"/>
</dbReference>
<dbReference type="EMBL" id="UFVD01000001">
    <property type="protein sequence ID" value="SUX10954.1"/>
    <property type="molecule type" value="Genomic_DNA"/>
</dbReference>
<dbReference type="InterPro" id="IPR019897">
    <property type="entry name" value="RidA_CS"/>
</dbReference>
<dbReference type="Proteomes" id="UP000254920">
    <property type="component" value="Unassembled WGS sequence"/>
</dbReference>
<gene>
    <name evidence="2" type="primary">ridA</name>
    <name evidence="2" type="ORF">NCTC12475_01167</name>
</gene>
<dbReference type="PANTHER" id="PTHR11803">
    <property type="entry name" value="2-IMINOBUTANOATE/2-IMINOPROPANOATE DEAMINASE RIDA"/>
    <property type="match status" value="1"/>
</dbReference>
<sequence>MHKLPYSSYRTCGEFIFISGQLPVDLESGDICGDIKTQTRNSLLNIKKILSSLNLDIGSVVKTTVFLQDMKNFDAMNEVYADFFANPYPARSAFVVKELPKNALVEIEAIVYKG</sequence>
<dbReference type="InterPro" id="IPR006175">
    <property type="entry name" value="YjgF/YER057c/UK114"/>
</dbReference>
<comment type="similarity">
    <text evidence="1">Belongs to the RutC family.</text>
</comment>
<dbReference type="NCBIfam" id="TIGR00004">
    <property type="entry name" value="Rid family detoxifying hydrolase"/>
    <property type="match status" value="1"/>
</dbReference>